<organism evidence="9 10">
    <name type="scientific">Thermohalobacter berrensis</name>
    <dbReference type="NCBI Taxonomy" id="99594"/>
    <lineage>
        <taxon>Bacteria</taxon>
        <taxon>Bacillati</taxon>
        <taxon>Bacillota</taxon>
        <taxon>Tissierellia</taxon>
        <taxon>Tissierellales</taxon>
        <taxon>Thermohalobacteraceae</taxon>
        <taxon>Thermohalobacter</taxon>
    </lineage>
</organism>
<evidence type="ECO:0000313" key="9">
    <source>
        <dbReference type="EMBL" id="RKD33201.1"/>
    </source>
</evidence>
<keyword evidence="7" id="KW-0472">Membrane</keyword>
<dbReference type="PIRSF" id="PIRSF038471">
    <property type="entry name" value="MreC"/>
    <property type="match status" value="1"/>
</dbReference>
<keyword evidence="3 5" id="KW-0133">Cell shape</keyword>
<dbReference type="Proteomes" id="UP000284177">
    <property type="component" value="Unassembled WGS sequence"/>
</dbReference>
<dbReference type="EMBL" id="MCIB01000007">
    <property type="protein sequence ID" value="RKD33201.1"/>
    <property type="molecule type" value="Genomic_DNA"/>
</dbReference>
<evidence type="ECO:0000256" key="4">
    <source>
        <dbReference type="ARBA" id="ARBA00032089"/>
    </source>
</evidence>
<comment type="caution">
    <text evidence="9">The sequence shown here is derived from an EMBL/GenBank/DDBJ whole genome shotgun (WGS) entry which is preliminary data.</text>
</comment>
<protein>
    <recommendedName>
        <fullName evidence="2 5">Cell shape-determining protein MreC</fullName>
    </recommendedName>
    <alternativeName>
        <fullName evidence="4 5">Cell shape protein MreC</fullName>
    </alternativeName>
</protein>
<dbReference type="NCBIfam" id="TIGR00219">
    <property type="entry name" value="mreC"/>
    <property type="match status" value="1"/>
</dbReference>
<dbReference type="Gene3D" id="2.40.10.340">
    <property type="entry name" value="Rod shape-determining protein MreC, domain 1"/>
    <property type="match status" value="1"/>
</dbReference>
<accession>A0A419T6V0</accession>
<dbReference type="InterPro" id="IPR055342">
    <property type="entry name" value="MreC_beta-barrel_core"/>
</dbReference>
<keyword evidence="6" id="KW-0175">Coiled coil</keyword>
<proteinExistence type="inferred from homology"/>
<feature type="domain" description="Rod shape-determining protein MreC beta-barrel core" evidence="8">
    <location>
        <begin position="122"/>
        <end position="276"/>
    </location>
</feature>
<dbReference type="InterPro" id="IPR007221">
    <property type="entry name" value="MreC"/>
</dbReference>
<keyword evidence="10" id="KW-1185">Reference proteome</keyword>
<sequence length="281" mass="31691">MSKFNKYKGRMIVTFVTIILIIIIGLTASGKVKIKFGQDIIGRITMPVQKVFYNIGEFFSNGFHNATNFFNLKEENEKLKAKIAKLERENRILEDVISREEYLEKEAKLKEKTDFNLTEAQIIGKSPENWFDRFLIDKGEKDGIKKGDIIIHAVEFDDEIIEAGLVGRVIEVGDNWSKGLAIIDEGSKVAFKVIRTQDGGIIRGSIQGEITGYLFDMESDVVKGDKLMTSGLGDIFIGDLYIGKVSEVIKEKEELIENIVVEPAVNFKKLNEVFVITGNKE</sequence>
<keyword evidence="7" id="KW-0812">Transmembrane</keyword>
<dbReference type="PANTHER" id="PTHR34138:SF1">
    <property type="entry name" value="CELL SHAPE-DETERMINING PROTEIN MREC"/>
    <property type="match status" value="1"/>
</dbReference>
<keyword evidence="7" id="KW-1133">Transmembrane helix</keyword>
<comment type="function">
    <text evidence="5">Involved in formation and maintenance of cell shape.</text>
</comment>
<dbReference type="Gene3D" id="2.40.10.350">
    <property type="entry name" value="Rod shape-determining protein MreC, domain 2"/>
    <property type="match status" value="1"/>
</dbReference>
<dbReference type="RefSeq" id="WP_120168003.1">
    <property type="nucleotide sequence ID" value="NZ_MCIB01000007.1"/>
</dbReference>
<evidence type="ECO:0000256" key="2">
    <source>
        <dbReference type="ARBA" id="ARBA00013855"/>
    </source>
</evidence>
<dbReference type="Pfam" id="PF04085">
    <property type="entry name" value="MreC"/>
    <property type="match status" value="1"/>
</dbReference>
<feature type="transmembrane region" description="Helical" evidence="7">
    <location>
        <begin position="12"/>
        <end position="30"/>
    </location>
</feature>
<dbReference type="InterPro" id="IPR042177">
    <property type="entry name" value="Cell/Rod_1"/>
</dbReference>
<evidence type="ECO:0000256" key="6">
    <source>
        <dbReference type="SAM" id="Coils"/>
    </source>
</evidence>
<dbReference type="AlphaFoldDB" id="A0A419T6V0"/>
<evidence type="ECO:0000256" key="7">
    <source>
        <dbReference type="SAM" id="Phobius"/>
    </source>
</evidence>
<dbReference type="GO" id="GO:0008360">
    <property type="term" value="P:regulation of cell shape"/>
    <property type="evidence" value="ECO:0007669"/>
    <property type="project" value="UniProtKB-KW"/>
</dbReference>
<dbReference type="GO" id="GO:0005886">
    <property type="term" value="C:plasma membrane"/>
    <property type="evidence" value="ECO:0007669"/>
    <property type="project" value="TreeGrafter"/>
</dbReference>
<gene>
    <name evidence="9" type="ORF">BET03_09820</name>
</gene>
<dbReference type="OrthoDB" id="9792313at2"/>
<evidence type="ECO:0000313" key="10">
    <source>
        <dbReference type="Proteomes" id="UP000284177"/>
    </source>
</evidence>
<name>A0A419T6V0_9FIRM</name>
<comment type="similarity">
    <text evidence="1 5">Belongs to the MreC family.</text>
</comment>
<evidence type="ECO:0000259" key="8">
    <source>
        <dbReference type="Pfam" id="PF04085"/>
    </source>
</evidence>
<reference evidence="9 10" key="1">
    <citation type="submission" date="2016-08" db="EMBL/GenBank/DDBJ databases">
        <title>Novel Firmicutes and Novel Genomes.</title>
        <authorList>
            <person name="Poppleton D.I."/>
            <person name="Gribaldo S."/>
        </authorList>
    </citation>
    <scope>NUCLEOTIDE SEQUENCE [LARGE SCALE GENOMIC DNA]</scope>
    <source>
        <strain evidence="9 10">CTT3</strain>
    </source>
</reference>
<feature type="coiled-coil region" evidence="6">
    <location>
        <begin position="69"/>
        <end position="103"/>
    </location>
</feature>
<evidence type="ECO:0000256" key="1">
    <source>
        <dbReference type="ARBA" id="ARBA00009369"/>
    </source>
</evidence>
<evidence type="ECO:0000256" key="3">
    <source>
        <dbReference type="ARBA" id="ARBA00022960"/>
    </source>
</evidence>
<evidence type="ECO:0000256" key="5">
    <source>
        <dbReference type="PIRNR" id="PIRNR038471"/>
    </source>
</evidence>
<dbReference type="PANTHER" id="PTHR34138">
    <property type="entry name" value="CELL SHAPE-DETERMINING PROTEIN MREC"/>
    <property type="match status" value="1"/>
</dbReference>
<dbReference type="InterPro" id="IPR042175">
    <property type="entry name" value="Cell/Rod_MreC_2"/>
</dbReference>